<dbReference type="AlphaFoldDB" id="A0A399EZJ1"/>
<accession>A0A399EZJ1</accession>
<dbReference type="EMBL" id="QWLA01000003">
    <property type="protein sequence ID" value="RIH89448.1"/>
    <property type="molecule type" value="Genomic_DNA"/>
</dbReference>
<dbReference type="Proteomes" id="UP000265341">
    <property type="component" value="Unassembled WGS sequence"/>
</dbReference>
<dbReference type="InterPro" id="IPR038287">
    <property type="entry name" value="Cse2_sf"/>
</dbReference>
<proteinExistence type="predicted"/>
<evidence type="ECO:0000313" key="3">
    <source>
        <dbReference type="Proteomes" id="UP000265341"/>
    </source>
</evidence>
<sequence length="210" mass="24663">MQKEISREQAFVRHLRRRSEPADLARMRRALGDPGQEVIPVVERFLARIQDEREDRWERLVYYLVAGLWATTVSSSELEHFRQQTEEEPEPTQAEEKPVDNPLSGQPAAVHQVEAGYRRTLGHAIAQLYLARDQPKSIEQRFVTLLDADEEQLPYRLRQMMQLLKSEDGIQIYWSELLRDLLAWNYEGKPVQQKWARAFYRTVSKEGGEE</sequence>
<dbReference type="OrthoDB" id="69928at2"/>
<dbReference type="CDD" id="cd09731">
    <property type="entry name" value="Cse2_I-E"/>
    <property type="match status" value="1"/>
</dbReference>
<comment type="caution">
    <text evidence="2">The sequence shown here is derived from an EMBL/GenBank/DDBJ whole genome shotgun (WGS) entry which is preliminary data.</text>
</comment>
<name>A0A399EZJ1_9DEIN</name>
<evidence type="ECO:0000256" key="1">
    <source>
        <dbReference type="SAM" id="MobiDB-lite"/>
    </source>
</evidence>
<dbReference type="Pfam" id="PF09485">
    <property type="entry name" value="CRISPR_Cse2"/>
    <property type="match status" value="1"/>
</dbReference>
<dbReference type="NCBIfam" id="TIGR02548">
    <property type="entry name" value="casB_cse2"/>
    <property type="match status" value="1"/>
</dbReference>
<reference evidence="2 3" key="1">
    <citation type="submission" date="2018-08" db="EMBL/GenBank/DDBJ databases">
        <title>Meiothermus roseus NBRC 110900 genome sequencing project.</title>
        <authorList>
            <person name="Da Costa M.S."/>
            <person name="Albuquerque L."/>
            <person name="Raposo P."/>
            <person name="Froufe H.J.C."/>
            <person name="Barroso C.S."/>
            <person name="Egas C."/>
        </authorList>
    </citation>
    <scope>NUCLEOTIDE SEQUENCE [LARGE SCALE GENOMIC DNA]</scope>
    <source>
        <strain evidence="2 3">NBRC 110900</strain>
    </source>
</reference>
<dbReference type="InterPro" id="IPR013382">
    <property type="entry name" value="CRISPR-assoc_prot_Cse2"/>
</dbReference>
<organism evidence="2 3">
    <name type="scientific">Calidithermus roseus</name>
    <dbReference type="NCBI Taxonomy" id="1644118"/>
    <lineage>
        <taxon>Bacteria</taxon>
        <taxon>Thermotogati</taxon>
        <taxon>Deinococcota</taxon>
        <taxon>Deinococci</taxon>
        <taxon>Thermales</taxon>
        <taxon>Thermaceae</taxon>
        <taxon>Calidithermus</taxon>
    </lineage>
</organism>
<evidence type="ECO:0000313" key="2">
    <source>
        <dbReference type="EMBL" id="RIH89448.1"/>
    </source>
</evidence>
<gene>
    <name evidence="2" type="primary">cse2</name>
    <name evidence="2" type="ORF">Mrose_00348</name>
</gene>
<protein>
    <submittedName>
        <fullName evidence="2">CRISPR-associated protein Cse2</fullName>
    </submittedName>
</protein>
<keyword evidence="3" id="KW-1185">Reference proteome</keyword>
<dbReference type="RefSeq" id="WP_119275705.1">
    <property type="nucleotide sequence ID" value="NZ_QWLA01000003.1"/>
</dbReference>
<feature type="region of interest" description="Disordered" evidence="1">
    <location>
        <begin position="79"/>
        <end position="106"/>
    </location>
</feature>
<dbReference type="Gene3D" id="1.10.520.40">
    <property type="entry name" value="CRISPR-associated protein Cse2"/>
    <property type="match status" value="1"/>
</dbReference>